<evidence type="ECO:0000313" key="3">
    <source>
        <dbReference type="EMBL" id="KAG8554315.1"/>
    </source>
</evidence>
<feature type="compositionally biased region" description="Pro residues" evidence="2">
    <location>
        <begin position="443"/>
        <end position="456"/>
    </location>
</feature>
<comment type="caution">
    <text evidence="3">The sequence shown here is derived from an EMBL/GenBank/DDBJ whole genome shotgun (WGS) entry which is preliminary data.</text>
</comment>
<dbReference type="PANTHER" id="PTHR11505">
    <property type="entry name" value="L1 TRANSPOSABLE ELEMENT-RELATED"/>
    <property type="match status" value="1"/>
</dbReference>
<feature type="region of interest" description="Disordered" evidence="2">
    <location>
        <begin position="1"/>
        <end position="232"/>
    </location>
</feature>
<feature type="coiled-coil region" evidence="1">
    <location>
        <begin position="293"/>
        <end position="320"/>
    </location>
</feature>
<feature type="compositionally biased region" description="Polar residues" evidence="2">
    <location>
        <begin position="102"/>
        <end position="115"/>
    </location>
</feature>
<proteinExistence type="predicted"/>
<keyword evidence="4" id="KW-1185">Reference proteome</keyword>
<accession>A0AAV7A4C5</accession>
<protein>
    <submittedName>
        <fullName evidence="3">Uncharacterized protein</fullName>
    </submittedName>
</protein>
<reference evidence="3" key="1">
    <citation type="thesis" date="2020" institute="ProQuest LLC" country="789 East Eisenhower Parkway, Ann Arbor, MI, USA">
        <title>Comparative Genomics and Chromosome Evolution.</title>
        <authorList>
            <person name="Mudd A.B."/>
        </authorList>
    </citation>
    <scope>NUCLEOTIDE SEQUENCE</scope>
    <source>
        <strain evidence="3">237g6f4</strain>
        <tissue evidence="3">Blood</tissue>
    </source>
</reference>
<evidence type="ECO:0000256" key="2">
    <source>
        <dbReference type="SAM" id="MobiDB-lite"/>
    </source>
</evidence>
<dbReference type="InterPro" id="IPR004244">
    <property type="entry name" value="Transposase_22"/>
</dbReference>
<organism evidence="3 4">
    <name type="scientific">Engystomops pustulosus</name>
    <name type="common">Tungara frog</name>
    <name type="synonym">Physalaemus pustulosus</name>
    <dbReference type="NCBI Taxonomy" id="76066"/>
    <lineage>
        <taxon>Eukaryota</taxon>
        <taxon>Metazoa</taxon>
        <taxon>Chordata</taxon>
        <taxon>Craniata</taxon>
        <taxon>Vertebrata</taxon>
        <taxon>Euteleostomi</taxon>
        <taxon>Amphibia</taxon>
        <taxon>Batrachia</taxon>
        <taxon>Anura</taxon>
        <taxon>Neobatrachia</taxon>
        <taxon>Hyloidea</taxon>
        <taxon>Leptodactylidae</taxon>
        <taxon>Leiuperinae</taxon>
        <taxon>Engystomops</taxon>
    </lineage>
</organism>
<dbReference type="AlphaFoldDB" id="A0AAV7A4C5"/>
<feature type="compositionally biased region" description="Low complexity" evidence="2">
    <location>
        <begin position="1"/>
        <end position="15"/>
    </location>
</feature>
<dbReference type="EMBL" id="WNYA01000010">
    <property type="protein sequence ID" value="KAG8554315.1"/>
    <property type="molecule type" value="Genomic_DNA"/>
</dbReference>
<evidence type="ECO:0000256" key="1">
    <source>
        <dbReference type="SAM" id="Coils"/>
    </source>
</evidence>
<keyword evidence="1" id="KW-0175">Coiled coil</keyword>
<gene>
    <name evidence="3" type="ORF">GDO81_003755</name>
</gene>
<feature type="compositionally biased region" description="Basic and acidic residues" evidence="2">
    <location>
        <begin position="171"/>
        <end position="187"/>
    </location>
</feature>
<evidence type="ECO:0000313" key="4">
    <source>
        <dbReference type="Proteomes" id="UP000824782"/>
    </source>
</evidence>
<name>A0AAV7A4C5_ENGPU</name>
<feature type="compositionally biased region" description="Basic residues" evidence="2">
    <location>
        <begin position="457"/>
        <end position="466"/>
    </location>
</feature>
<dbReference type="Proteomes" id="UP000824782">
    <property type="component" value="Unassembled WGS sequence"/>
</dbReference>
<sequence length="483" mass="52255">MAAAAASQPAVSPTPALRPREAPAADSPLSNPPAADPPQMSADEGVPEPGTAGRDTSPRSHVAKMAGDRGTSGAVGHRGINKLARTVQVEAQVHNAPRSAIGGTTQRSPQHQQSGPYLPPCAASTIQAQGEAEAPMEPYGPDGLPQEGPFTLSSGDSPSWAVQVELQQVRVGDRRDPLRLKGEREKGTPPAPHSPVLWPDSGEEWPATPAARTPCPSPMWSASQPSQARSHQATDLIGRTASNTELFQEGAFESQRVMFSQEYGALAELCALSSHLRTIPTRDDMESYVARLEQSYTAELHAVREEVQQLEHRVTSTEVTQNDLSARLESQAATIASHSFQLQYLADQMDDAENRGRRNNIRIRGLPESVETPALHDTLRQLFNSILEELQRRYIPYSWGFPFRLQIRQAEHRFVIRHPGEVPAVAAALQIAAPELPDWPGLPSAPPHGAAPPLGRPPRRRARGGRGRGGVWMGRAPGQLPPE</sequence>
<feature type="region of interest" description="Disordered" evidence="2">
    <location>
        <begin position="439"/>
        <end position="483"/>
    </location>
</feature>
<feature type="compositionally biased region" description="Polar residues" evidence="2">
    <location>
        <begin position="220"/>
        <end position="232"/>
    </location>
</feature>